<dbReference type="Pfam" id="PF00196">
    <property type="entry name" value="GerE"/>
    <property type="match status" value="1"/>
</dbReference>
<dbReference type="PRINTS" id="PR00038">
    <property type="entry name" value="HTHLUXR"/>
</dbReference>
<accession>A0ABQ2PD79</accession>
<dbReference type="PANTHER" id="PTHR43214:SF17">
    <property type="entry name" value="TRANSCRIPTIONAL REGULATORY PROTEIN RCSB"/>
    <property type="match status" value="1"/>
</dbReference>
<feature type="domain" description="Response regulatory" evidence="5">
    <location>
        <begin position="3"/>
        <end position="122"/>
    </location>
</feature>
<gene>
    <name evidence="6" type="ORF">GCM10010970_32860</name>
</gene>
<evidence type="ECO:0000256" key="2">
    <source>
        <dbReference type="ARBA" id="ARBA00023125"/>
    </source>
</evidence>
<protein>
    <submittedName>
        <fullName evidence="6">DNA-binding response regulator</fullName>
    </submittedName>
</protein>
<organism evidence="6 7">
    <name type="scientific">Silvimonas iriomotensis</name>
    <dbReference type="NCBI Taxonomy" id="449662"/>
    <lineage>
        <taxon>Bacteria</taxon>
        <taxon>Pseudomonadati</taxon>
        <taxon>Pseudomonadota</taxon>
        <taxon>Betaproteobacteria</taxon>
        <taxon>Neisseriales</taxon>
        <taxon>Chitinibacteraceae</taxon>
        <taxon>Silvimonas</taxon>
    </lineage>
</organism>
<evidence type="ECO:0000259" key="5">
    <source>
        <dbReference type="PROSITE" id="PS50110"/>
    </source>
</evidence>
<dbReference type="Gene3D" id="3.40.50.2300">
    <property type="match status" value="1"/>
</dbReference>
<reference evidence="7" key="1">
    <citation type="journal article" date="2019" name="Int. J. Syst. Evol. Microbiol.">
        <title>The Global Catalogue of Microorganisms (GCM) 10K type strain sequencing project: providing services to taxonomists for standard genome sequencing and annotation.</title>
        <authorList>
            <consortium name="The Broad Institute Genomics Platform"/>
            <consortium name="The Broad Institute Genome Sequencing Center for Infectious Disease"/>
            <person name="Wu L."/>
            <person name="Ma J."/>
        </authorList>
    </citation>
    <scope>NUCLEOTIDE SEQUENCE [LARGE SCALE GENOMIC DNA]</scope>
    <source>
        <strain evidence="7">CGMCC 1.8859</strain>
    </source>
</reference>
<dbReference type="EMBL" id="BMLX01000005">
    <property type="protein sequence ID" value="GGP23286.1"/>
    <property type="molecule type" value="Genomic_DNA"/>
</dbReference>
<dbReference type="InterPro" id="IPR016032">
    <property type="entry name" value="Sig_transdc_resp-reg_C-effctor"/>
</dbReference>
<dbReference type="Gene3D" id="1.10.10.10">
    <property type="entry name" value="Winged helix-like DNA-binding domain superfamily/Winged helix DNA-binding domain"/>
    <property type="match status" value="1"/>
</dbReference>
<dbReference type="SMART" id="SM00421">
    <property type="entry name" value="HTH_LUXR"/>
    <property type="match status" value="1"/>
</dbReference>
<name>A0ABQ2PD79_9NEIS</name>
<dbReference type="Pfam" id="PF00072">
    <property type="entry name" value="Response_reg"/>
    <property type="match status" value="1"/>
</dbReference>
<dbReference type="InterPro" id="IPR036388">
    <property type="entry name" value="WH-like_DNA-bd_sf"/>
</dbReference>
<dbReference type="PROSITE" id="PS50110">
    <property type="entry name" value="RESPONSE_REGULATORY"/>
    <property type="match status" value="1"/>
</dbReference>
<dbReference type="InterPro" id="IPR039420">
    <property type="entry name" value="WalR-like"/>
</dbReference>
<dbReference type="PROSITE" id="PS50043">
    <property type="entry name" value="HTH_LUXR_2"/>
    <property type="match status" value="1"/>
</dbReference>
<dbReference type="InterPro" id="IPR000792">
    <property type="entry name" value="Tscrpt_reg_LuxR_C"/>
</dbReference>
<comment type="caution">
    <text evidence="6">The sequence shown here is derived from an EMBL/GenBank/DDBJ whole genome shotgun (WGS) entry which is preliminary data.</text>
</comment>
<dbReference type="Proteomes" id="UP000637267">
    <property type="component" value="Unassembled WGS sequence"/>
</dbReference>
<keyword evidence="2 6" id="KW-0238">DNA-binding</keyword>
<sequence>MITVIVADDHPVVRAGIVGEIQKDAELQLLGEAASSTELFPMLEKHQCNVIVTDYAMPGGKFGDGLPMLQMLQRRYPQVQLVVMTMLDNPALIHTIQKAGIRAVINKADRLAHVNPAIHAVHRNGSYIPASVKALLATMGSTTREHLLSKRETEVLRMCATGLPVVEIARICNRSSKTISTQKVVAMRKLGLVSDYDLYQYAVSTGLISPAN</sequence>
<evidence type="ECO:0000256" key="3">
    <source>
        <dbReference type="PROSITE-ProRule" id="PRU00169"/>
    </source>
</evidence>
<dbReference type="CDD" id="cd17535">
    <property type="entry name" value="REC_NarL-like"/>
    <property type="match status" value="1"/>
</dbReference>
<dbReference type="CDD" id="cd06170">
    <property type="entry name" value="LuxR_C_like"/>
    <property type="match status" value="1"/>
</dbReference>
<keyword evidence="7" id="KW-1185">Reference proteome</keyword>
<dbReference type="GO" id="GO:0003677">
    <property type="term" value="F:DNA binding"/>
    <property type="evidence" value="ECO:0007669"/>
    <property type="project" value="UniProtKB-KW"/>
</dbReference>
<dbReference type="InterPro" id="IPR001789">
    <property type="entry name" value="Sig_transdc_resp-reg_receiver"/>
</dbReference>
<evidence type="ECO:0000313" key="7">
    <source>
        <dbReference type="Proteomes" id="UP000637267"/>
    </source>
</evidence>
<dbReference type="InterPro" id="IPR011006">
    <property type="entry name" value="CheY-like_superfamily"/>
</dbReference>
<keyword evidence="1 3" id="KW-0597">Phosphoprotein</keyword>
<dbReference type="SUPFAM" id="SSF46894">
    <property type="entry name" value="C-terminal effector domain of the bipartite response regulators"/>
    <property type="match status" value="1"/>
</dbReference>
<dbReference type="RefSeq" id="WP_188705574.1">
    <property type="nucleotide sequence ID" value="NZ_BMLX01000005.1"/>
</dbReference>
<evidence type="ECO:0000259" key="4">
    <source>
        <dbReference type="PROSITE" id="PS50043"/>
    </source>
</evidence>
<evidence type="ECO:0000313" key="6">
    <source>
        <dbReference type="EMBL" id="GGP23286.1"/>
    </source>
</evidence>
<dbReference type="SUPFAM" id="SSF52172">
    <property type="entry name" value="CheY-like"/>
    <property type="match status" value="1"/>
</dbReference>
<dbReference type="SMART" id="SM00448">
    <property type="entry name" value="REC"/>
    <property type="match status" value="1"/>
</dbReference>
<proteinExistence type="predicted"/>
<evidence type="ECO:0000256" key="1">
    <source>
        <dbReference type="ARBA" id="ARBA00022553"/>
    </source>
</evidence>
<feature type="domain" description="HTH luxR-type" evidence="4">
    <location>
        <begin position="141"/>
        <end position="206"/>
    </location>
</feature>
<dbReference type="InterPro" id="IPR058245">
    <property type="entry name" value="NreC/VraR/RcsB-like_REC"/>
</dbReference>
<dbReference type="PANTHER" id="PTHR43214">
    <property type="entry name" value="TWO-COMPONENT RESPONSE REGULATOR"/>
    <property type="match status" value="1"/>
</dbReference>
<feature type="modified residue" description="4-aspartylphosphate" evidence="3">
    <location>
        <position position="54"/>
    </location>
</feature>